<dbReference type="PANTHER" id="PTHR35532:SF5">
    <property type="entry name" value="CARBOHYDRATE-BINDING DOMAIN-CONTAINING PROTEIN"/>
    <property type="match status" value="1"/>
</dbReference>
<name>A0ABW4VMJ3_9BACT</name>
<accession>A0ABW4VMJ3</accession>
<dbReference type="EMBL" id="JBHUHR010000025">
    <property type="protein sequence ID" value="MFD2035020.1"/>
    <property type="molecule type" value="Genomic_DNA"/>
</dbReference>
<dbReference type="PANTHER" id="PTHR35532">
    <property type="entry name" value="SIMILAR TO POLYHYDROXYALKANOATE DEPOLYMERASE"/>
    <property type="match status" value="1"/>
</dbReference>
<protein>
    <recommendedName>
        <fullName evidence="3">Peptide-N(4)-(N-acetyl-beta-glucosaminyl)asparagine amidase</fullName>
    </recommendedName>
</protein>
<gene>
    <name evidence="1" type="ORF">ACFSKL_09470</name>
</gene>
<evidence type="ECO:0000313" key="2">
    <source>
        <dbReference type="Proteomes" id="UP001597361"/>
    </source>
</evidence>
<reference evidence="2" key="1">
    <citation type="journal article" date="2019" name="Int. J. Syst. Evol. Microbiol.">
        <title>The Global Catalogue of Microorganisms (GCM) 10K type strain sequencing project: providing services to taxonomists for standard genome sequencing and annotation.</title>
        <authorList>
            <consortium name="The Broad Institute Genomics Platform"/>
            <consortium name="The Broad Institute Genome Sequencing Center for Infectious Disease"/>
            <person name="Wu L."/>
            <person name="Ma J."/>
        </authorList>
    </citation>
    <scope>NUCLEOTIDE SEQUENCE [LARGE SCALE GENOMIC DNA]</scope>
    <source>
        <strain evidence="2">CGMCC 1.15180</strain>
    </source>
</reference>
<comment type="caution">
    <text evidence="1">The sequence shown here is derived from an EMBL/GenBank/DDBJ whole genome shotgun (WGS) entry which is preliminary data.</text>
</comment>
<evidence type="ECO:0008006" key="3">
    <source>
        <dbReference type="Google" id="ProtNLM"/>
    </source>
</evidence>
<dbReference type="RefSeq" id="WP_376885680.1">
    <property type="nucleotide sequence ID" value="NZ_JBHUHR010000025.1"/>
</dbReference>
<sequence length="665" mass="77058">MITDKLQELLNFSGLLMACSFGVLSLLSSCNYPKEVELVLAASESNREELEKVIEYFSESENKEKLKAAYFLISNMHGKYWLDGEEKDKYSPLFDTIDSLWQAGERVNFDHKVQMSEYWEALKIEKGYPNVVNANLNSDILSLNSETLISHIEQAFLARETLTWCKDLPFDDFCEFVLPFRIGAEKPEPWNKILWEKWQVARDTMPNANRMEISEIINNHNAFHMHHMALFWEYPFDMSASEFEKVRLGSCKHSVFYTAMAMRANGLPVGVDFVPQWAGSNAGHEWNILLKEDGIFHPFDAVNKGFELDLSFRKVAKVFRKTYTPQQTGLDKQDLENLPPSFRDLYRIDVTHEYVKTFDVEIFLDQVPQNTKHAIIATFNNKEWAPQYWGEIKGGKATFKNMGSNIAYVVMDYRQGRSELLTEPFILDSLGKIIPLAANESQLQEMRLTRKYPLTSFMEGIMGFVVGNKFQGANQRDFSDSVTLFTIEKTPLKIETAKIHDTNKYRYVRMWIPPGGRGDMAEIEFYGTSDSGQNTKLKGNIIGDPKADISEDRFFSYPFDGNLLTYFMRPKQIEPWVGLDLGKPERITKIRYCPRSDTNFIEVDDLYELFYWKKGEWISMGVQTASDQEIMYQSVPSGGLYLLKNKSKGNEERIFTYENNQQLWW</sequence>
<evidence type="ECO:0000313" key="1">
    <source>
        <dbReference type="EMBL" id="MFD2035020.1"/>
    </source>
</evidence>
<dbReference type="Gene3D" id="2.60.120.260">
    <property type="entry name" value="Galactose-binding domain-like"/>
    <property type="match status" value="2"/>
</dbReference>
<proteinExistence type="predicted"/>
<organism evidence="1 2">
    <name type="scientific">Belliella marina</name>
    <dbReference type="NCBI Taxonomy" id="1644146"/>
    <lineage>
        <taxon>Bacteria</taxon>
        <taxon>Pseudomonadati</taxon>
        <taxon>Bacteroidota</taxon>
        <taxon>Cytophagia</taxon>
        <taxon>Cytophagales</taxon>
        <taxon>Cyclobacteriaceae</taxon>
        <taxon>Belliella</taxon>
    </lineage>
</organism>
<dbReference type="Proteomes" id="UP001597361">
    <property type="component" value="Unassembled WGS sequence"/>
</dbReference>
<dbReference type="PROSITE" id="PS51257">
    <property type="entry name" value="PROKAR_LIPOPROTEIN"/>
    <property type="match status" value="1"/>
</dbReference>
<keyword evidence="2" id="KW-1185">Reference proteome</keyword>